<feature type="transmembrane region" description="Helical" evidence="1">
    <location>
        <begin position="194"/>
        <end position="214"/>
    </location>
</feature>
<keyword evidence="1" id="KW-0812">Transmembrane</keyword>
<protein>
    <recommendedName>
        <fullName evidence="4">DUF1189 domain-containing protein</fullName>
    </recommendedName>
</protein>
<dbReference type="OrthoDB" id="2418152at2"/>
<dbReference type="AlphaFoldDB" id="A0A1G8UP08"/>
<name>A0A1G8UP08_9STAP</name>
<dbReference type="EMBL" id="FNFI01000001">
    <property type="protein sequence ID" value="SDJ55501.1"/>
    <property type="molecule type" value="Genomic_DNA"/>
</dbReference>
<dbReference type="Pfam" id="PF06691">
    <property type="entry name" value="DUF1189"/>
    <property type="match status" value="1"/>
</dbReference>
<keyword evidence="1" id="KW-0472">Membrane</keyword>
<dbReference type="STRING" id="586411.SAMN05216187_10163"/>
<reference evidence="3" key="1">
    <citation type="submission" date="2016-10" db="EMBL/GenBank/DDBJ databases">
        <authorList>
            <person name="Varghese N."/>
            <person name="Submissions S."/>
        </authorList>
    </citation>
    <scope>NUCLEOTIDE SEQUENCE [LARGE SCALE GENOMIC DNA]</scope>
    <source>
        <strain evidence="3">CGMCC 1.8911</strain>
    </source>
</reference>
<gene>
    <name evidence="2" type="ORF">SAMN05216187_10163</name>
</gene>
<dbReference type="RefSeq" id="WP_092594533.1">
    <property type="nucleotide sequence ID" value="NZ_FNFI01000001.1"/>
</dbReference>
<dbReference type="InterPro" id="IPR009574">
    <property type="entry name" value="DUF1189"/>
</dbReference>
<accession>A0A1G8UP08</accession>
<dbReference type="Proteomes" id="UP000242700">
    <property type="component" value="Unassembled WGS sequence"/>
</dbReference>
<keyword evidence="1" id="KW-1133">Transmembrane helix</keyword>
<evidence type="ECO:0000256" key="1">
    <source>
        <dbReference type="SAM" id="Phobius"/>
    </source>
</evidence>
<organism evidence="2 3">
    <name type="scientific">Jeotgalicoccus aerolatus</name>
    <dbReference type="NCBI Taxonomy" id="709510"/>
    <lineage>
        <taxon>Bacteria</taxon>
        <taxon>Bacillati</taxon>
        <taxon>Bacillota</taxon>
        <taxon>Bacilli</taxon>
        <taxon>Bacillales</taxon>
        <taxon>Staphylococcaceae</taxon>
        <taxon>Jeotgalicoccus</taxon>
    </lineage>
</organism>
<evidence type="ECO:0000313" key="3">
    <source>
        <dbReference type="Proteomes" id="UP000242700"/>
    </source>
</evidence>
<feature type="transmembrane region" description="Helical" evidence="1">
    <location>
        <begin position="149"/>
        <end position="182"/>
    </location>
</feature>
<evidence type="ECO:0008006" key="4">
    <source>
        <dbReference type="Google" id="ProtNLM"/>
    </source>
</evidence>
<feature type="transmembrane region" description="Helical" evidence="1">
    <location>
        <begin position="220"/>
        <end position="236"/>
    </location>
</feature>
<feature type="transmembrane region" description="Helical" evidence="1">
    <location>
        <begin position="24"/>
        <end position="43"/>
    </location>
</feature>
<proteinExistence type="predicted"/>
<sequence>MKYFNFIKRLVTFKKYPLFRTVPFRYLLLNILILSVFISLPVITSLTSTVNTFGQLTEIDDEIPDFQIENGVYRGEDSLISLNENEVLFTSEITTENADELSSSVLFAFLNDGIYISGIQNGTFSYSFIGDITDDESLKQFVTSQMSSLYFYIFLYVAIYIVVIYFFIFTLMLFLSLFLSFTAKLAGRKTDYMNWFKIGSYIMMLLSLPIGIIAVFTETFYWFILLIALIPYYYYLKKLPQQKKTHS</sequence>
<evidence type="ECO:0000313" key="2">
    <source>
        <dbReference type="EMBL" id="SDJ55501.1"/>
    </source>
</evidence>